<name>A0ABU9YCS1_9SPHN</name>
<dbReference type="RefSeq" id="WP_343889909.1">
    <property type="nucleotide sequence ID" value="NZ_BAAAEH010000026.1"/>
</dbReference>
<sequence>MPVARRGDLAAHCLNHNDRATFTRRIEDIGSLVTIAAFEPGRAPRGYTVLTAPAPFTRNGVLRWWERGRSRSALWPMTIR</sequence>
<evidence type="ECO:0000313" key="1">
    <source>
        <dbReference type="EMBL" id="MEN2793609.1"/>
    </source>
</evidence>
<dbReference type="Proteomes" id="UP001419910">
    <property type="component" value="Unassembled WGS sequence"/>
</dbReference>
<gene>
    <name evidence="1" type="ORF">ABC974_28595</name>
</gene>
<keyword evidence="2" id="KW-1185">Reference proteome</keyword>
<organism evidence="1 2">
    <name type="scientific">Sphingomonas oligophenolica</name>
    <dbReference type="NCBI Taxonomy" id="301154"/>
    <lineage>
        <taxon>Bacteria</taxon>
        <taxon>Pseudomonadati</taxon>
        <taxon>Pseudomonadota</taxon>
        <taxon>Alphaproteobacteria</taxon>
        <taxon>Sphingomonadales</taxon>
        <taxon>Sphingomonadaceae</taxon>
        <taxon>Sphingomonas</taxon>
    </lineage>
</organism>
<proteinExistence type="predicted"/>
<accession>A0ABU9YCS1</accession>
<dbReference type="EMBL" id="JBDIME010000056">
    <property type="protein sequence ID" value="MEN2793609.1"/>
    <property type="molecule type" value="Genomic_DNA"/>
</dbReference>
<reference evidence="1 2" key="1">
    <citation type="submission" date="2024-05" db="EMBL/GenBank/DDBJ databases">
        <authorList>
            <person name="Liu Q."/>
            <person name="Xin Y.-H."/>
        </authorList>
    </citation>
    <scope>NUCLEOTIDE SEQUENCE [LARGE SCALE GENOMIC DNA]</scope>
    <source>
        <strain evidence="1 2">CGMCC 1.10181</strain>
    </source>
</reference>
<evidence type="ECO:0000313" key="2">
    <source>
        <dbReference type="Proteomes" id="UP001419910"/>
    </source>
</evidence>
<protein>
    <submittedName>
        <fullName evidence="1">Uncharacterized protein</fullName>
    </submittedName>
</protein>
<comment type="caution">
    <text evidence="1">The sequence shown here is derived from an EMBL/GenBank/DDBJ whole genome shotgun (WGS) entry which is preliminary data.</text>
</comment>